<reference evidence="2" key="1">
    <citation type="submission" date="2021-12" db="EMBL/GenBank/DDBJ databases">
        <authorList>
            <person name="King R."/>
        </authorList>
    </citation>
    <scope>NUCLEOTIDE SEQUENCE</scope>
</reference>
<feature type="region of interest" description="Disordered" evidence="1">
    <location>
        <begin position="603"/>
        <end position="627"/>
    </location>
</feature>
<proteinExistence type="predicted"/>
<organism evidence="2 3">
    <name type="scientific">Brassicogethes aeneus</name>
    <name type="common">Rape pollen beetle</name>
    <name type="synonym">Meligethes aeneus</name>
    <dbReference type="NCBI Taxonomy" id="1431903"/>
    <lineage>
        <taxon>Eukaryota</taxon>
        <taxon>Metazoa</taxon>
        <taxon>Ecdysozoa</taxon>
        <taxon>Arthropoda</taxon>
        <taxon>Hexapoda</taxon>
        <taxon>Insecta</taxon>
        <taxon>Pterygota</taxon>
        <taxon>Neoptera</taxon>
        <taxon>Endopterygota</taxon>
        <taxon>Coleoptera</taxon>
        <taxon>Polyphaga</taxon>
        <taxon>Cucujiformia</taxon>
        <taxon>Nitidulidae</taxon>
        <taxon>Meligethinae</taxon>
        <taxon>Brassicogethes</taxon>
    </lineage>
</organism>
<feature type="compositionally biased region" description="Basic and acidic residues" evidence="1">
    <location>
        <begin position="65"/>
        <end position="75"/>
    </location>
</feature>
<protein>
    <submittedName>
        <fullName evidence="2">Uncharacterized protein</fullName>
    </submittedName>
</protein>
<dbReference type="Proteomes" id="UP001154078">
    <property type="component" value="Chromosome 8"/>
</dbReference>
<gene>
    <name evidence="2" type="ORF">MELIAE_LOCUS12019</name>
</gene>
<dbReference type="OrthoDB" id="7450257at2759"/>
<feature type="region of interest" description="Disordered" evidence="1">
    <location>
        <begin position="55"/>
        <end position="75"/>
    </location>
</feature>
<evidence type="ECO:0000313" key="3">
    <source>
        <dbReference type="Proteomes" id="UP001154078"/>
    </source>
</evidence>
<evidence type="ECO:0000313" key="2">
    <source>
        <dbReference type="EMBL" id="CAH0563012.1"/>
    </source>
</evidence>
<dbReference type="AlphaFoldDB" id="A0A9P0BJ44"/>
<keyword evidence="3" id="KW-1185">Reference proteome</keyword>
<sequence>MEEIMINKYCKDEDQRKAWKHKLSLIKHQFKTRWLAAHKKKDIFEKNNRNWLNGMTSLPLPMPKSSDRSKRRKTEELRFHDVEELTYATHMKLRASGKVAASNVVKDLTKSPTRAQKYRVAIKTSNKDESCQLSTLEALSMFVEAGLTRTQYEIIRSTNKKMFPCYTILQKAKKNCYPIKESYRITATSAEINLQDLLNHTTSRLILYLKEVVDTLNKKDKQQMQLICKWGCDGSQQVQYKQKFENETDSDANIFQSSLVPLQLVCGKKKVVVWQNPSPSSPRYCRPIRIRFLHESVAVTNEEINYINHKINSLEATEFQGTKTKHTMLFTMVDGKVCNAATLTTSTMKCYICGATSKEFNDLSKTRDVKEESMHFGLSILHARIRFFENVLHLSYKLPVEKWQVRNQSEKEIVKQRKQVIQERFRKEMGLIVDVPKANFGNTNDGNTSRRFFADHELSASITGIDVNLIFRLKIILEVLSSGLNINVPQFETYARETEELYVQFYKWHPMSPTLHKILRHGSVVISSALLPIGLLSEEAAEARNKHFRAYRLNYSRKFSRENCNLDVINRLLLTSDPLITSMRQKPKKRMKSFHTQALNLLMPSEPPSSYTSETDSNTSNSEDETE</sequence>
<name>A0A9P0BJ44_BRAAE</name>
<feature type="compositionally biased region" description="Low complexity" evidence="1">
    <location>
        <begin position="608"/>
        <end position="621"/>
    </location>
</feature>
<evidence type="ECO:0000256" key="1">
    <source>
        <dbReference type="SAM" id="MobiDB-lite"/>
    </source>
</evidence>
<dbReference type="EMBL" id="OV121139">
    <property type="protein sequence ID" value="CAH0563012.1"/>
    <property type="molecule type" value="Genomic_DNA"/>
</dbReference>
<accession>A0A9P0BJ44</accession>